<feature type="transmembrane region" description="Helical" evidence="2">
    <location>
        <begin position="168"/>
        <end position="187"/>
    </location>
</feature>
<feature type="transmembrane region" description="Helical" evidence="2">
    <location>
        <begin position="224"/>
        <end position="241"/>
    </location>
</feature>
<proteinExistence type="predicted"/>
<feature type="transmembrane region" description="Helical" evidence="2">
    <location>
        <begin position="23"/>
        <end position="46"/>
    </location>
</feature>
<dbReference type="Proteomes" id="UP000440224">
    <property type="component" value="Unassembled WGS sequence"/>
</dbReference>
<evidence type="ECO:0000313" key="4">
    <source>
        <dbReference type="Proteomes" id="UP000440224"/>
    </source>
</evidence>
<feature type="region of interest" description="Disordered" evidence="1">
    <location>
        <begin position="297"/>
        <end position="364"/>
    </location>
</feature>
<dbReference type="RefSeq" id="WP_153817871.1">
    <property type="nucleotide sequence ID" value="NZ_WJIE01000001.1"/>
</dbReference>
<dbReference type="EMBL" id="WJIE01000001">
    <property type="protein sequence ID" value="MRG91027.1"/>
    <property type="molecule type" value="Genomic_DNA"/>
</dbReference>
<feature type="compositionally biased region" description="Acidic residues" evidence="1">
    <location>
        <begin position="304"/>
        <end position="317"/>
    </location>
</feature>
<feature type="transmembrane region" description="Helical" evidence="2">
    <location>
        <begin position="87"/>
        <end position="110"/>
    </location>
</feature>
<keyword evidence="2" id="KW-1133">Transmembrane helix</keyword>
<reference evidence="3 4" key="1">
    <citation type="submission" date="2019-10" db="EMBL/GenBank/DDBJ databases">
        <title>A soil myxobacterium in the family Polyangiaceae.</title>
        <authorList>
            <person name="Li Y."/>
            <person name="Wang J."/>
        </authorList>
    </citation>
    <scope>NUCLEOTIDE SEQUENCE [LARGE SCALE GENOMIC DNA]</scope>
    <source>
        <strain evidence="3 4">DSM 14734</strain>
    </source>
</reference>
<evidence type="ECO:0000313" key="3">
    <source>
        <dbReference type="EMBL" id="MRG91027.1"/>
    </source>
</evidence>
<keyword evidence="4" id="KW-1185">Reference proteome</keyword>
<comment type="caution">
    <text evidence="3">The sequence shown here is derived from an EMBL/GenBank/DDBJ whole genome shotgun (WGS) entry which is preliminary data.</text>
</comment>
<evidence type="ECO:0000256" key="2">
    <source>
        <dbReference type="SAM" id="Phobius"/>
    </source>
</evidence>
<feature type="transmembrane region" description="Helical" evidence="2">
    <location>
        <begin position="253"/>
        <end position="274"/>
    </location>
</feature>
<gene>
    <name evidence="3" type="ORF">GF068_03695</name>
</gene>
<name>A0A6N7PGW2_9BACT</name>
<dbReference type="AlphaFoldDB" id="A0A6N7PGW2"/>
<accession>A0A6N7PGW2</accession>
<protein>
    <submittedName>
        <fullName evidence="3">Uncharacterized protein</fullName>
    </submittedName>
</protein>
<keyword evidence="2" id="KW-0472">Membrane</keyword>
<keyword evidence="2" id="KW-0812">Transmembrane</keyword>
<dbReference type="OrthoDB" id="5513486at2"/>
<evidence type="ECO:0000256" key="1">
    <source>
        <dbReference type="SAM" id="MobiDB-lite"/>
    </source>
</evidence>
<organism evidence="3 4">
    <name type="scientific">Polyangium spumosum</name>
    <dbReference type="NCBI Taxonomy" id="889282"/>
    <lineage>
        <taxon>Bacteria</taxon>
        <taxon>Pseudomonadati</taxon>
        <taxon>Myxococcota</taxon>
        <taxon>Polyangia</taxon>
        <taxon>Polyangiales</taxon>
        <taxon>Polyangiaceae</taxon>
        <taxon>Polyangium</taxon>
    </lineage>
</organism>
<sequence length="364" mass="37593">MSTMNQAPGTIEERPLARKRPGVILLVYAFRLVAALLLAWPFAVALGGAVSGYPRGDAVLFDQGGFLLLEALRRSAGALRPATSSSLLLFVLVCFLSLLPLAALIGALGAKGRVTARDLGAWALRPLGTFSLLLGAAALVEVLLGGAVIAIGNAIAKRNTIDLRAADQVRIGFVAGALVLVLLVSVLHDLARVAAVRGELGARASIKSAFAAARRAPLSLLVGWSWRAALGAACLGLALVLGSRIGVERKAQVFAGFLVHQASVVAVLFLRASWLAAAIRHVDQVLPRTTTTTAPVVAASLPEVPEEPEAPVEDDAEPPQVASLPEAPPAEAPAPLGLLAENTAENPPLVPAEEKVVTGSQLDA</sequence>
<feature type="transmembrane region" description="Helical" evidence="2">
    <location>
        <begin position="130"/>
        <end position="156"/>
    </location>
</feature>